<evidence type="ECO:0000313" key="1">
    <source>
        <dbReference type="EMBL" id="ORY25612.1"/>
    </source>
</evidence>
<sequence length="573" mass="63591">MDQRVALFNNNFALQLEAVYSTAEVDQLAESVARGIIDRANSGNVKDLVHGGAHVHIAVNNVLEMDALAQIDLPPPSIIRGQISSPQQNTIDLLFNENHQIAIAAATSLLHCAQEQPNLVLQMACDKPLLDGLTHILRSTHAATQDIAFELTRTLSCSAKIINSNGTMVADVWMDSLMIVIVLQNLETSVLLFNMPAIGHCLWILKNLSTVSDVGCEILGASHQLFVLVGKFLLERGQPMNVSYADALSKYLALMNIFTAFVGPNRVTTAFAQKSMEDIAGFICSAVSECRIPRTDLAFANCMLSRVAYVSKCATLMNTDVFVTYLTSAVISTNRAERFGAARLVGNLTNHEENAMKIARSQILQNLMSSSNPSTWLAVSNVLQYEIVKPMAIFLLPMLFNHWKKDLDDDTNCSTCDVAIRSISESLSNIEVRNWMVLQLNAVVRLLLRQLVKPMDSLSRLTAYDVCVRLLEYFPVETMLCVGGVAETKLIASLRTHLVGVEEMTMELKKNVETFVQDCFEYVGRMTGEENVSDHIRRFLKDREGELSDTQMEALCQTELKRFFDVLENVAIT</sequence>
<dbReference type="Proteomes" id="UP000193642">
    <property type="component" value="Unassembled WGS sequence"/>
</dbReference>
<gene>
    <name evidence="1" type="ORF">BCR33DRAFT_726871</name>
</gene>
<accession>A0A1Y2AST7</accession>
<dbReference type="SUPFAM" id="SSF48371">
    <property type="entry name" value="ARM repeat"/>
    <property type="match status" value="1"/>
</dbReference>
<dbReference type="EMBL" id="MCGO01000127">
    <property type="protein sequence ID" value="ORY25612.1"/>
    <property type="molecule type" value="Genomic_DNA"/>
</dbReference>
<reference evidence="1 2" key="1">
    <citation type="submission" date="2016-07" db="EMBL/GenBank/DDBJ databases">
        <title>Pervasive Adenine N6-methylation of Active Genes in Fungi.</title>
        <authorList>
            <consortium name="DOE Joint Genome Institute"/>
            <person name="Mondo S.J."/>
            <person name="Dannebaum R.O."/>
            <person name="Kuo R.C."/>
            <person name="Labutti K."/>
            <person name="Haridas S."/>
            <person name="Kuo A."/>
            <person name="Salamov A."/>
            <person name="Ahrendt S.R."/>
            <person name="Lipzen A."/>
            <person name="Sullivan W."/>
            <person name="Andreopoulos W.B."/>
            <person name="Clum A."/>
            <person name="Lindquist E."/>
            <person name="Daum C."/>
            <person name="Ramamoorthy G.K."/>
            <person name="Gryganskyi A."/>
            <person name="Culley D."/>
            <person name="Magnuson J.K."/>
            <person name="James T.Y."/>
            <person name="O'Malley M.A."/>
            <person name="Stajich J.E."/>
            <person name="Spatafora J.W."/>
            <person name="Visel A."/>
            <person name="Grigoriev I.V."/>
        </authorList>
    </citation>
    <scope>NUCLEOTIDE SEQUENCE [LARGE SCALE GENOMIC DNA]</scope>
    <source>
        <strain evidence="1 2">JEL800</strain>
    </source>
</reference>
<dbReference type="AlphaFoldDB" id="A0A1Y2AST7"/>
<organism evidence="1 2">
    <name type="scientific">Rhizoclosmatium globosum</name>
    <dbReference type="NCBI Taxonomy" id="329046"/>
    <lineage>
        <taxon>Eukaryota</taxon>
        <taxon>Fungi</taxon>
        <taxon>Fungi incertae sedis</taxon>
        <taxon>Chytridiomycota</taxon>
        <taxon>Chytridiomycota incertae sedis</taxon>
        <taxon>Chytridiomycetes</taxon>
        <taxon>Chytridiales</taxon>
        <taxon>Chytriomycetaceae</taxon>
        <taxon>Rhizoclosmatium</taxon>
    </lineage>
</organism>
<keyword evidence="2" id="KW-1185">Reference proteome</keyword>
<proteinExistence type="predicted"/>
<dbReference type="InterPro" id="IPR016024">
    <property type="entry name" value="ARM-type_fold"/>
</dbReference>
<name>A0A1Y2AST7_9FUNG</name>
<evidence type="ECO:0000313" key="2">
    <source>
        <dbReference type="Proteomes" id="UP000193642"/>
    </source>
</evidence>
<comment type="caution">
    <text evidence="1">The sequence shown here is derived from an EMBL/GenBank/DDBJ whole genome shotgun (WGS) entry which is preliminary data.</text>
</comment>
<protein>
    <submittedName>
        <fullName evidence="1">Uncharacterized protein</fullName>
    </submittedName>
</protein>